<evidence type="ECO:0000256" key="3">
    <source>
        <dbReference type="ARBA" id="ARBA00005760"/>
    </source>
</evidence>
<dbReference type="GO" id="GO:0031965">
    <property type="term" value="C:nuclear membrane"/>
    <property type="evidence" value="ECO:0007669"/>
    <property type="project" value="UniProtKB-SubCell"/>
</dbReference>
<dbReference type="AlphaFoldDB" id="A0A9P6WE61"/>
<dbReference type="Proteomes" id="UP000750334">
    <property type="component" value="Unassembled WGS sequence"/>
</dbReference>
<evidence type="ECO:0000256" key="13">
    <source>
        <dbReference type="SAM" id="Phobius"/>
    </source>
</evidence>
<proteinExistence type="inferred from homology"/>
<keyword evidence="10" id="KW-0906">Nuclear pore complex</keyword>
<keyword evidence="9" id="KW-0811">Translocation</keyword>
<dbReference type="Pfam" id="PF09531">
    <property type="entry name" value="Ndc1_Nup"/>
    <property type="match status" value="1"/>
</dbReference>
<evidence type="ECO:0000313" key="15">
    <source>
        <dbReference type="Proteomes" id="UP000750334"/>
    </source>
</evidence>
<organism evidence="14 15">
    <name type="scientific">Maudiozyma exigua</name>
    <name type="common">Yeast</name>
    <name type="synonym">Kazachstania exigua</name>
    <dbReference type="NCBI Taxonomy" id="34358"/>
    <lineage>
        <taxon>Eukaryota</taxon>
        <taxon>Fungi</taxon>
        <taxon>Dikarya</taxon>
        <taxon>Ascomycota</taxon>
        <taxon>Saccharomycotina</taxon>
        <taxon>Saccharomycetes</taxon>
        <taxon>Saccharomycetales</taxon>
        <taxon>Saccharomycetaceae</taxon>
        <taxon>Maudiozyma</taxon>
    </lineage>
</organism>
<dbReference type="GO" id="GO:0005816">
    <property type="term" value="C:spindle pole body"/>
    <property type="evidence" value="ECO:0007669"/>
    <property type="project" value="TreeGrafter"/>
</dbReference>
<keyword evidence="12" id="KW-0539">Nucleus</keyword>
<evidence type="ECO:0000256" key="11">
    <source>
        <dbReference type="ARBA" id="ARBA00023136"/>
    </source>
</evidence>
<evidence type="ECO:0000256" key="2">
    <source>
        <dbReference type="ARBA" id="ARBA00004567"/>
    </source>
</evidence>
<evidence type="ECO:0000256" key="8">
    <source>
        <dbReference type="ARBA" id="ARBA00022989"/>
    </source>
</evidence>
<keyword evidence="7" id="KW-0653">Protein transport</keyword>
<evidence type="ECO:0008006" key="16">
    <source>
        <dbReference type="Google" id="ProtNLM"/>
    </source>
</evidence>
<dbReference type="GO" id="GO:0070631">
    <property type="term" value="P:spindle pole body localization"/>
    <property type="evidence" value="ECO:0007669"/>
    <property type="project" value="TreeGrafter"/>
</dbReference>
<dbReference type="PANTHER" id="PTHR13269:SF6">
    <property type="entry name" value="NUCLEOPORIN NDC1"/>
    <property type="match status" value="1"/>
</dbReference>
<evidence type="ECO:0000256" key="9">
    <source>
        <dbReference type="ARBA" id="ARBA00023010"/>
    </source>
</evidence>
<evidence type="ECO:0000256" key="1">
    <source>
        <dbReference type="ARBA" id="ARBA00004232"/>
    </source>
</evidence>
<feature type="transmembrane region" description="Helical" evidence="13">
    <location>
        <begin position="73"/>
        <end position="95"/>
    </location>
</feature>
<evidence type="ECO:0000256" key="5">
    <source>
        <dbReference type="ARBA" id="ARBA00022692"/>
    </source>
</evidence>
<dbReference type="GO" id="GO:0051028">
    <property type="term" value="P:mRNA transport"/>
    <property type="evidence" value="ECO:0007669"/>
    <property type="project" value="UniProtKB-KW"/>
</dbReference>
<sequence>MGSILIGNIISDNAIFYSLSLYRIESYRLHSWILIPATYTVQHVLFDADKLVFGMDAQYQAPQQYIAARLSKLVARSGILSLMVLISSPLLYYVIGWSMFLPIATQFQLILLSFLIFIQFEIINVTFNAHMSIGCLHKGKPISSLSPSPIETLVSGLSSKKPFPKLTAFQELSYRATSNDMSLRLPIYSSEFKNTNSWSNILTECIQVIKTNNENVNKYLNGLENTMSTQNGNNKAIKNETHQHTNLFGNNQSSVFNGDIRSEYAFDDLNHNNSNNLSAHRISLQDDDILLRERKNPIGHNSGSYLNNNIADFRNNNIGLDSYRSYNETIITRDPKIILFLKSVVNNIKNGIVSFFFPANGNKKDLQLSLFDIWYVNKNRQAEKLVPLAVCHMESVISLMGFLIKAIDESPKGSVVASVGEVLSHLEKSVAILGKYSEWKPEGHIKQLRGIDDSNGEATRSNDMISLLYELSISAFLEIVLKYNVLLNDVYLDEDVIKLSKWVLDMCAEE</sequence>
<keyword evidence="6" id="KW-0509">mRNA transport</keyword>
<evidence type="ECO:0000256" key="7">
    <source>
        <dbReference type="ARBA" id="ARBA00022927"/>
    </source>
</evidence>
<gene>
    <name evidence="14" type="ORF">C6P45_003262</name>
</gene>
<comment type="caution">
    <text evidence="14">The sequence shown here is derived from an EMBL/GenBank/DDBJ whole genome shotgun (WGS) entry which is preliminary data.</text>
</comment>
<dbReference type="PANTHER" id="PTHR13269">
    <property type="entry name" value="NUCLEOPORIN NDC1"/>
    <property type="match status" value="1"/>
</dbReference>
<keyword evidence="15" id="KW-1185">Reference proteome</keyword>
<evidence type="ECO:0000256" key="6">
    <source>
        <dbReference type="ARBA" id="ARBA00022816"/>
    </source>
</evidence>
<comment type="subcellular location">
    <subcellularLocation>
        <location evidence="1">Nucleus membrane</location>
        <topology evidence="1">Multi-pass membrane protein</topology>
    </subcellularLocation>
    <subcellularLocation>
        <location evidence="2">Nucleus</location>
        <location evidence="2">Nuclear pore complex</location>
    </subcellularLocation>
</comment>
<evidence type="ECO:0000256" key="12">
    <source>
        <dbReference type="ARBA" id="ARBA00023242"/>
    </source>
</evidence>
<dbReference type="OrthoDB" id="67850at2759"/>
<dbReference type="GO" id="GO:0106166">
    <property type="term" value="F:spindle pole body-nuclear membrane anchor activity"/>
    <property type="evidence" value="ECO:0007669"/>
    <property type="project" value="TreeGrafter"/>
</dbReference>
<keyword evidence="5 13" id="KW-0812">Transmembrane</keyword>
<keyword evidence="4" id="KW-0813">Transport</keyword>
<accession>A0A9P6WE61</accession>
<dbReference type="GO" id="GO:0015031">
    <property type="term" value="P:protein transport"/>
    <property type="evidence" value="ECO:0007669"/>
    <property type="project" value="UniProtKB-KW"/>
</dbReference>
<dbReference type="EMBL" id="PUHR01000032">
    <property type="protein sequence ID" value="KAG0669867.1"/>
    <property type="molecule type" value="Genomic_DNA"/>
</dbReference>
<evidence type="ECO:0000256" key="10">
    <source>
        <dbReference type="ARBA" id="ARBA00023132"/>
    </source>
</evidence>
<feature type="transmembrane region" description="Helical" evidence="13">
    <location>
        <begin position="107"/>
        <end position="127"/>
    </location>
</feature>
<reference evidence="14 15" key="1">
    <citation type="submission" date="2020-11" db="EMBL/GenBank/DDBJ databases">
        <title>Kefir isolates.</title>
        <authorList>
            <person name="Marcisauskas S."/>
            <person name="Kim Y."/>
            <person name="Blasche S."/>
        </authorList>
    </citation>
    <scope>NUCLEOTIDE SEQUENCE [LARGE SCALE GENOMIC DNA]</scope>
    <source>
        <strain evidence="14 15">OG2</strain>
    </source>
</reference>
<keyword evidence="8 13" id="KW-1133">Transmembrane helix</keyword>
<protein>
    <recommendedName>
        <fullName evidence="16">Nucleoporin NDC1</fullName>
    </recommendedName>
</protein>
<evidence type="ECO:0000256" key="4">
    <source>
        <dbReference type="ARBA" id="ARBA00022448"/>
    </source>
</evidence>
<dbReference type="GO" id="GO:0070762">
    <property type="term" value="C:nuclear pore transmembrane ring"/>
    <property type="evidence" value="ECO:0007669"/>
    <property type="project" value="TreeGrafter"/>
</dbReference>
<comment type="similarity">
    <text evidence="3">Belongs to the NDC1 family.</text>
</comment>
<keyword evidence="11 13" id="KW-0472">Membrane</keyword>
<dbReference type="GO" id="GO:0006999">
    <property type="term" value="P:nuclear pore organization"/>
    <property type="evidence" value="ECO:0007669"/>
    <property type="project" value="TreeGrafter"/>
</dbReference>
<dbReference type="InterPro" id="IPR019049">
    <property type="entry name" value="Nucleoporin_prot_Ndc1/Nup"/>
</dbReference>
<evidence type="ECO:0000313" key="14">
    <source>
        <dbReference type="EMBL" id="KAG0669867.1"/>
    </source>
</evidence>
<name>A0A9P6WE61_MAUEX</name>